<feature type="domain" description="ABC transporter" evidence="9">
    <location>
        <begin position="392"/>
        <end position="632"/>
    </location>
</feature>
<feature type="transmembrane region" description="Helical" evidence="8">
    <location>
        <begin position="323"/>
        <end position="346"/>
    </location>
</feature>
<feature type="domain" description="ABC transmembrane type-1" evidence="10">
    <location>
        <begin position="73"/>
        <end position="354"/>
    </location>
</feature>
<dbReference type="Gene3D" id="3.40.50.300">
    <property type="entry name" value="P-loop containing nucleotide triphosphate hydrolases"/>
    <property type="match status" value="2"/>
</dbReference>
<evidence type="ECO:0000256" key="8">
    <source>
        <dbReference type="SAM" id="Phobius"/>
    </source>
</evidence>
<dbReference type="InterPro" id="IPR011527">
    <property type="entry name" value="ABC1_TM_dom"/>
</dbReference>
<dbReference type="FunFam" id="3.40.50.300:FF:000913">
    <property type="entry name" value="ABC multidrug transporter SitT"/>
    <property type="match status" value="2"/>
</dbReference>
<feature type="transmembrane region" description="Helical" evidence="8">
    <location>
        <begin position="738"/>
        <end position="765"/>
    </location>
</feature>
<evidence type="ECO:0000313" key="12">
    <source>
        <dbReference type="Proteomes" id="UP000799421"/>
    </source>
</evidence>
<dbReference type="InterPro" id="IPR003593">
    <property type="entry name" value="AAA+_ATPase"/>
</dbReference>
<organism evidence="11 12">
    <name type="scientific">Piedraia hortae CBS 480.64</name>
    <dbReference type="NCBI Taxonomy" id="1314780"/>
    <lineage>
        <taxon>Eukaryota</taxon>
        <taxon>Fungi</taxon>
        <taxon>Dikarya</taxon>
        <taxon>Ascomycota</taxon>
        <taxon>Pezizomycotina</taxon>
        <taxon>Dothideomycetes</taxon>
        <taxon>Dothideomycetidae</taxon>
        <taxon>Capnodiales</taxon>
        <taxon>Piedraiaceae</taxon>
        <taxon>Piedraia</taxon>
    </lineage>
</organism>
<dbReference type="PANTHER" id="PTHR43394:SF18">
    <property type="entry name" value="ABC TRANSPORTER B FAMILY MEMBER 11-LIKE"/>
    <property type="match status" value="1"/>
</dbReference>
<feature type="domain" description="ABC transporter" evidence="9">
    <location>
        <begin position="1024"/>
        <end position="1264"/>
    </location>
</feature>
<proteinExistence type="inferred from homology"/>
<dbReference type="GO" id="GO:0090374">
    <property type="term" value="P:oligopeptide export from mitochondrion"/>
    <property type="evidence" value="ECO:0007669"/>
    <property type="project" value="TreeGrafter"/>
</dbReference>
<dbReference type="AlphaFoldDB" id="A0A6A7BZI8"/>
<keyword evidence="7 8" id="KW-0472">Membrane</keyword>
<dbReference type="SUPFAM" id="SSF90123">
    <property type="entry name" value="ABC transporter transmembrane region"/>
    <property type="match status" value="2"/>
</dbReference>
<protein>
    <submittedName>
        <fullName evidence="11">P-loop containing nucleoside triphosphate hydrolase protein</fullName>
    </submittedName>
</protein>
<feature type="transmembrane region" description="Helical" evidence="8">
    <location>
        <begin position="184"/>
        <end position="202"/>
    </location>
</feature>
<dbReference type="PANTHER" id="PTHR43394">
    <property type="entry name" value="ATP-DEPENDENT PERMEASE MDL1, MITOCHONDRIAL"/>
    <property type="match status" value="1"/>
</dbReference>
<evidence type="ECO:0000256" key="3">
    <source>
        <dbReference type="ARBA" id="ARBA00022692"/>
    </source>
</evidence>
<dbReference type="InterPro" id="IPR027417">
    <property type="entry name" value="P-loop_NTPase"/>
</dbReference>
<dbReference type="EMBL" id="MU005987">
    <property type="protein sequence ID" value="KAF2859918.1"/>
    <property type="molecule type" value="Genomic_DNA"/>
</dbReference>
<evidence type="ECO:0000256" key="7">
    <source>
        <dbReference type="ARBA" id="ARBA00023136"/>
    </source>
</evidence>
<feature type="transmembrane region" description="Helical" evidence="8">
    <location>
        <begin position="919"/>
        <end position="945"/>
    </location>
</feature>
<gene>
    <name evidence="11" type="ORF">K470DRAFT_248461</name>
</gene>
<dbReference type="InterPro" id="IPR017871">
    <property type="entry name" value="ABC_transporter-like_CS"/>
</dbReference>
<dbReference type="InterPro" id="IPR003439">
    <property type="entry name" value="ABC_transporter-like_ATP-bd"/>
</dbReference>
<accession>A0A6A7BZI8</accession>
<feature type="transmembrane region" description="Helical" evidence="8">
    <location>
        <begin position="208"/>
        <end position="227"/>
    </location>
</feature>
<dbReference type="InterPro" id="IPR039421">
    <property type="entry name" value="Type_1_exporter"/>
</dbReference>
<dbReference type="GO" id="GO:0005524">
    <property type="term" value="F:ATP binding"/>
    <property type="evidence" value="ECO:0007669"/>
    <property type="project" value="UniProtKB-KW"/>
</dbReference>
<evidence type="ECO:0000259" key="10">
    <source>
        <dbReference type="PROSITE" id="PS50929"/>
    </source>
</evidence>
<evidence type="ECO:0000256" key="4">
    <source>
        <dbReference type="ARBA" id="ARBA00022741"/>
    </source>
</evidence>
<dbReference type="Gene3D" id="1.20.1560.10">
    <property type="entry name" value="ABC transporter type 1, transmembrane domain"/>
    <property type="match status" value="1"/>
</dbReference>
<sequence length="1268" mass="136953">MMSEPQSDLTHLGQDVFQSTKLDQAPTSKLPTPTTVVTSRICRQVFGTNPFKSSFLGLFRVLDSRWDQVMGGLGVICAIAAGIPLPIIGAIFGKLISHFPPTESHVTAYISRLLGLACAYFVATLLYTTAFGIVGEKASICMRKELLDSLLHLDQVYIDTHGLDINSLLTEKIDDIHAGFSEKFGIFIQSISYFVAALIVGFTLNAQLTGIILVCIGVTLTITISTTSRLTAKSGKRATEHDEAANTLVESALRAVRIVQGFDMTQRLCAKHESSIHEVLKAKTIKTIFASIQVAMIFFIAYAINALAFYIGSKMAFSHKQGGNAGTVFAVVLIILDSSLVVAQFAPFLEIFAKAASAAETIEDLRDARSDEFGSRSVSEKPAHIDLKSRAIKFMGVGFSYPSRPTVKVLTGLEITIQPRSFTGIVGTSGSGKSTIISILTGIYPYSGSILVGDQELRDLDASDLRRQMAVVEQEAVLLPGTIYENICLGLSDINVSKEEVELRCLAAAEQANVDFLNTLPQGIHTVIGDGIQLSGGQRQRISLARALIRDPAILILDEPTSSLDAHSEVTVIEAVKRASARGIAVIMVAHRLSTITEADQIVVVDEGSVIESGSPRELANADGVFKSMLSISMTDVEDSPSNPKSTETLTEALDEEDIAASLVQSEYNASLKHSRRRSKWTRACADLLVGPNIWRIIIGSLGAIACGGLLLGEAIIFGNLVDLLNNGLQEPDFRQRANFFCYMFLVLAFVALFAWMTSGIAFGMSANQSIAKIRLMLFEHLLNMDLGWHCSKGRSTGQLMSVFTKESGDLSCLSGPALATIVTTSVSVCGGIILALCITWRISVVLLVAVPVMLLAGFTRIRVLASADNHRRAAYRQATEFATEACRARKTVKTFSMQDRILARYDAWLHESYKKGRVFTATANALMALAFTVTYFVYALAYWWGSKKVRGGHATGKQFFTILPALLSSAQSAGQLFSLSPEIARAKAAATRIFELLSERPSILHGIASNHTSQGNVEQDIKLSLENVSFAYHKRGRTILSDVSLQVPAGSTVALVGPSGAGKSSALALLERFYDPFAGSIKLDGVDISDLDVRQLRSRLGLVSQDSDLMPGTIADNIKLGACPGQEVSDKEVQDVCQQCGIHEFIMSLPDKYNTFCGLNSSINLSVGQARRVALARALIRKPEILLLDEVTSALDVQSERQVQLSLAAAASNGRTTIVVAHRLASIKNSDKIFVFEGGKVVESGTHAELMELGGLYSSMAKAQKVQ</sequence>
<evidence type="ECO:0000256" key="5">
    <source>
        <dbReference type="ARBA" id="ARBA00022840"/>
    </source>
</evidence>
<keyword evidence="3 8" id="KW-0812">Transmembrane</keyword>
<dbReference type="CDD" id="cd18577">
    <property type="entry name" value="ABC_6TM_Pgp_ABCB1_D1_like"/>
    <property type="match status" value="1"/>
</dbReference>
<keyword evidence="5" id="KW-0067">ATP-binding</keyword>
<feature type="transmembrane region" description="Helical" evidence="8">
    <location>
        <begin position="288"/>
        <end position="311"/>
    </location>
</feature>
<dbReference type="Pfam" id="PF00664">
    <property type="entry name" value="ABC_membrane"/>
    <property type="match status" value="2"/>
</dbReference>
<comment type="similarity">
    <text evidence="2">Belongs to the ABC transporter superfamily. ABCB family. Multidrug resistance exporter (TC 3.A.1.201) subfamily.</text>
</comment>
<feature type="domain" description="ABC transmembrane type-1" evidence="10">
    <location>
        <begin position="698"/>
        <end position="986"/>
    </location>
</feature>
<dbReference type="GO" id="GO:0015421">
    <property type="term" value="F:ABC-type oligopeptide transporter activity"/>
    <property type="evidence" value="ECO:0007669"/>
    <property type="project" value="TreeGrafter"/>
</dbReference>
<comment type="subcellular location">
    <subcellularLocation>
        <location evidence="1">Membrane</location>
        <topology evidence="1">Multi-pass membrane protein</topology>
    </subcellularLocation>
</comment>
<reference evidence="11" key="1">
    <citation type="journal article" date="2020" name="Stud. Mycol.">
        <title>101 Dothideomycetes genomes: a test case for predicting lifestyles and emergence of pathogens.</title>
        <authorList>
            <person name="Haridas S."/>
            <person name="Albert R."/>
            <person name="Binder M."/>
            <person name="Bloem J."/>
            <person name="Labutti K."/>
            <person name="Salamov A."/>
            <person name="Andreopoulos B."/>
            <person name="Baker S."/>
            <person name="Barry K."/>
            <person name="Bills G."/>
            <person name="Bluhm B."/>
            <person name="Cannon C."/>
            <person name="Castanera R."/>
            <person name="Culley D."/>
            <person name="Daum C."/>
            <person name="Ezra D."/>
            <person name="Gonzalez J."/>
            <person name="Henrissat B."/>
            <person name="Kuo A."/>
            <person name="Liang C."/>
            <person name="Lipzen A."/>
            <person name="Lutzoni F."/>
            <person name="Magnuson J."/>
            <person name="Mondo S."/>
            <person name="Nolan M."/>
            <person name="Ohm R."/>
            <person name="Pangilinan J."/>
            <person name="Park H.-J."/>
            <person name="Ramirez L."/>
            <person name="Alfaro M."/>
            <person name="Sun H."/>
            <person name="Tritt A."/>
            <person name="Yoshinaga Y."/>
            <person name="Zwiers L.-H."/>
            <person name="Turgeon B."/>
            <person name="Goodwin S."/>
            <person name="Spatafora J."/>
            <person name="Crous P."/>
            <person name="Grigoriev I."/>
        </authorList>
    </citation>
    <scope>NUCLEOTIDE SEQUENCE</scope>
    <source>
        <strain evidence="11">CBS 480.64</strain>
    </source>
</reference>
<dbReference type="Pfam" id="PF00005">
    <property type="entry name" value="ABC_tran"/>
    <property type="match status" value="2"/>
</dbReference>
<dbReference type="GO" id="GO:0005743">
    <property type="term" value="C:mitochondrial inner membrane"/>
    <property type="evidence" value="ECO:0007669"/>
    <property type="project" value="TreeGrafter"/>
</dbReference>
<dbReference type="SUPFAM" id="SSF52540">
    <property type="entry name" value="P-loop containing nucleoside triphosphate hydrolases"/>
    <property type="match status" value="2"/>
</dbReference>
<name>A0A6A7BZI8_9PEZI</name>
<keyword evidence="11" id="KW-0378">Hydrolase</keyword>
<dbReference type="PROSITE" id="PS50929">
    <property type="entry name" value="ABC_TM1F"/>
    <property type="match status" value="2"/>
</dbReference>
<keyword evidence="12" id="KW-1185">Reference proteome</keyword>
<keyword evidence="6 8" id="KW-1133">Transmembrane helix</keyword>
<dbReference type="SMART" id="SM00382">
    <property type="entry name" value="AAA"/>
    <property type="match status" value="2"/>
</dbReference>
<dbReference type="OrthoDB" id="6500128at2759"/>
<feature type="transmembrane region" description="Helical" evidence="8">
    <location>
        <begin position="113"/>
        <end position="134"/>
    </location>
</feature>
<evidence type="ECO:0000256" key="6">
    <source>
        <dbReference type="ARBA" id="ARBA00022989"/>
    </source>
</evidence>
<feature type="transmembrane region" description="Helical" evidence="8">
    <location>
        <begin position="811"/>
        <end position="837"/>
    </location>
</feature>
<feature type="transmembrane region" description="Helical" evidence="8">
    <location>
        <begin position="69"/>
        <end position="93"/>
    </location>
</feature>
<evidence type="ECO:0000256" key="1">
    <source>
        <dbReference type="ARBA" id="ARBA00004141"/>
    </source>
</evidence>
<dbReference type="InterPro" id="IPR036640">
    <property type="entry name" value="ABC1_TM_sf"/>
</dbReference>
<dbReference type="PROSITE" id="PS50893">
    <property type="entry name" value="ABC_TRANSPORTER_2"/>
    <property type="match status" value="2"/>
</dbReference>
<dbReference type="GO" id="GO:0016887">
    <property type="term" value="F:ATP hydrolysis activity"/>
    <property type="evidence" value="ECO:0007669"/>
    <property type="project" value="InterPro"/>
</dbReference>
<dbReference type="Proteomes" id="UP000799421">
    <property type="component" value="Unassembled WGS sequence"/>
</dbReference>
<feature type="transmembrane region" description="Helical" evidence="8">
    <location>
        <begin position="697"/>
        <end position="718"/>
    </location>
</feature>
<dbReference type="PROSITE" id="PS00211">
    <property type="entry name" value="ABC_TRANSPORTER_1"/>
    <property type="match status" value="2"/>
</dbReference>
<dbReference type="CDD" id="cd18578">
    <property type="entry name" value="ABC_6TM_Pgp_ABCB1_D2_like"/>
    <property type="match status" value="1"/>
</dbReference>
<evidence type="ECO:0000256" key="2">
    <source>
        <dbReference type="ARBA" id="ARBA00007577"/>
    </source>
</evidence>
<evidence type="ECO:0000259" key="9">
    <source>
        <dbReference type="PROSITE" id="PS50893"/>
    </source>
</evidence>
<evidence type="ECO:0000313" key="11">
    <source>
        <dbReference type="EMBL" id="KAF2859918.1"/>
    </source>
</evidence>
<keyword evidence="4" id="KW-0547">Nucleotide-binding</keyword>
<feature type="transmembrane region" description="Helical" evidence="8">
    <location>
        <begin position="843"/>
        <end position="864"/>
    </location>
</feature>